<organism evidence="1 2">
    <name type="scientific">Ceratodon purpureus</name>
    <name type="common">Fire moss</name>
    <name type="synonym">Dicranum purpureum</name>
    <dbReference type="NCBI Taxonomy" id="3225"/>
    <lineage>
        <taxon>Eukaryota</taxon>
        <taxon>Viridiplantae</taxon>
        <taxon>Streptophyta</taxon>
        <taxon>Embryophyta</taxon>
        <taxon>Bryophyta</taxon>
        <taxon>Bryophytina</taxon>
        <taxon>Bryopsida</taxon>
        <taxon>Dicranidae</taxon>
        <taxon>Pseudoditrichales</taxon>
        <taxon>Ditrichaceae</taxon>
        <taxon>Ceratodon</taxon>
    </lineage>
</organism>
<comment type="caution">
    <text evidence="1">The sequence shown here is derived from an EMBL/GenBank/DDBJ whole genome shotgun (WGS) entry which is preliminary data.</text>
</comment>
<reference evidence="1" key="1">
    <citation type="submission" date="2020-06" db="EMBL/GenBank/DDBJ databases">
        <title>WGS assembly of Ceratodon purpureus strain R40.</title>
        <authorList>
            <person name="Carey S.B."/>
            <person name="Jenkins J."/>
            <person name="Shu S."/>
            <person name="Lovell J.T."/>
            <person name="Sreedasyam A."/>
            <person name="Maumus F."/>
            <person name="Tiley G.P."/>
            <person name="Fernandez-Pozo N."/>
            <person name="Barry K."/>
            <person name="Chen C."/>
            <person name="Wang M."/>
            <person name="Lipzen A."/>
            <person name="Daum C."/>
            <person name="Saski C.A."/>
            <person name="Payton A.C."/>
            <person name="Mcbreen J.C."/>
            <person name="Conrad R.E."/>
            <person name="Kollar L.M."/>
            <person name="Olsson S."/>
            <person name="Huttunen S."/>
            <person name="Landis J.B."/>
            <person name="Wickett N.J."/>
            <person name="Johnson M.G."/>
            <person name="Rensing S.A."/>
            <person name="Grimwood J."/>
            <person name="Schmutz J."/>
            <person name="Mcdaniel S.F."/>
        </authorList>
    </citation>
    <scope>NUCLEOTIDE SEQUENCE</scope>
    <source>
        <strain evidence="1">R40</strain>
    </source>
</reference>
<dbReference type="EMBL" id="CM026433">
    <property type="protein sequence ID" value="KAG0553557.1"/>
    <property type="molecule type" value="Genomic_DNA"/>
</dbReference>
<sequence>MVISDGADVQVTTYRTWISRANQKYHAVFIITVAQDCSAFIPNTHTDTQTANTSKILAHTRCPHLSAKLPRQRGERERETATVMSSAHIVTASVSRFHVSTLLTHLVQLFGAVGGSLHGFLQRDIYHETGAWLDL</sequence>
<gene>
    <name evidence="1" type="ORF">KC19_12G020400</name>
</gene>
<evidence type="ECO:0000313" key="1">
    <source>
        <dbReference type="EMBL" id="KAG0553557.1"/>
    </source>
</evidence>
<dbReference type="Proteomes" id="UP000822688">
    <property type="component" value="Chromosome 12"/>
</dbReference>
<dbReference type="AlphaFoldDB" id="A0A8T0G531"/>
<accession>A0A8T0G531</accession>
<evidence type="ECO:0000313" key="2">
    <source>
        <dbReference type="Proteomes" id="UP000822688"/>
    </source>
</evidence>
<protein>
    <submittedName>
        <fullName evidence="1">Uncharacterized protein</fullName>
    </submittedName>
</protein>
<keyword evidence="2" id="KW-1185">Reference proteome</keyword>
<proteinExistence type="predicted"/>
<name>A0A8T0G531_CERPU</name>